<proteinExistence type="predicted"/>
<evidence type="ECO:0000256" key="1">
    <source>
        <dbReference type="ARBA" id="ARBA00023125"/>
    </source>
</evidence>
<reference evidence="5" key="1">
    <citation type="submission" date="2023-07" db="EMBL/GenBank/DDBJ databases">
        <title>Genomic Encyclopedia of Type Strains, Phase IV (KMG-IV): sequencing the most valuable type-strain genomes for metagenomic binning, comparative biology and taxonomic classification.</title>
        <authorList>
            <person name="Goeker M."/>
        </authorList>
    </citation>
    <scope>NUCLEOTIDE SEQUENCE</scope>
    <source>
        <strain evidence="5">DSM 21202</strain>
    </source>
</reference>
<gene>
    <name evidence="5" type="ORF">J2S73_000669</name>
</gene>
<sequence>MATKRQRQSIVSALIALLETRDWQDIGLDDIAAEAGVSLAVLRSVFDTKVAILEAFVRDIDETVLAGDDGDMGDEPPRERLFDVLMRRLDTLKPYRPALRSLAASARRDPVLAASLNRMALVSQGWMLTSAGIHIKGLLGAAATQGLVVAFARVLRVFLREEDAGLPRTMAALDKELRRGERSFLRLERVSRPIRRGVRRRWERPASAQADPEDPAGAASSPA</sequence>
<dbReference type="GO" id="GO:0003677">
    <property type="term" value="F:DNA binding"/>
    <property type="evidence" value="ECO:0007669"/>
    <property type="project" value="UniProtKB-UniRule"/>
</dbReference>
<protein>
    <submittedName>
        <fullName evidence="5">AcrR family transcriptional regulator</fullName>
    </submittedName>
</protein>
<dbReference type="AlphaFoldDB" id="A0AAE4ARI0"/>
<dbReference type="RefSeq" id="WP_306884007.1">
    <property type="nucleotide sequence ID" value="NZ_JAUSUL010000001.1"/>
</dbReference>
<dbReference type="PROSITE" id="PS50977">
    <property type="entry name" value="HTH_TETR_2"/>
    <property type="match status" value="1"/>
</dbReference>
<evidence type="ECO:0000256" key="3">
    <source>
        <dbReference type="SAM" id="MobiDB-lite"/>
    </source>
</evidence>
<dbReference type="InterPro" id="IPR009057">
    <property type="entry name" value="Homeodomain-like_sf"/>
</dbReference>
<feature type="DNA-binding region" description="H-T-H motif" evidence="2">
    <location>
        <begin position="27"/>
        <end position="46"/>
    </location>
</feature>
<evidence type="ECO:0000313" key="6">
    <source>
        <dbReference type="Proteomes" id="UP001229244"/>
    </source>
</evidence>
<feature type="domain" description="HTH tetR-type" evidence="4">
    <location>
        <begin position="4"/>
        <end position="64"/>
    </location>
</feature>
<keyword evidence="6" id="KW-1185">Reference proteome</keyword>
<dbReference type="Proteomes" id="UP001229244">
    <property type="component" value="Unassembled WGS sequence"/>
</dbReference>
<dbReference type="InterPro" id="IPR001647">
    <property type="entry name" value="HTH_TetR"/>
</dbReference>
<dbReference type="Gene3D" id="1.10.357.10">
    <property type="entry name" value="Tetracycline Repressor, domain 2"/>
    <property type="match status" value="1"/>
</dbReference>
<dbReference type="EMBL" id="JAUSUL010000001">
    <property type="protein sequence ID" value="MDQ0314232.1"/>
    <property type="molecule type" value="Genomic_DNA"/>
</dbReference>
<keyword evidence="1 2" id="KW-0238">DNA-binding</keyword>
<name>A0AAE4ARI0_9HYPH</name>
<evidence type="ECO:0000259" key="4">
    <source>
        <dbReference type="PROSITE" id="PS50977"/>
    </source>
</evidence>
<evidence type="ECO:0000313" key="5">
    <source>
        <dbReference type="EMBL" id="MDQ0314232.1"/>
    </source>
</evidence>
<feature type="region of interest" description="Disordered" evidence="3">
    <location>
        <begin position="198"/>
        <end position="223"/>
    </location>
</feature>
<evidence type="ECO:0000256" key="2">
    <source>
        <dbReference type="PROSITE-ProRule" id="PRU00335"/>
    </source>
</evidence>
<accession>A0AAE4ARI0</accession>
<organism evidence="5 6">
    <name type="scientific">Amorphus orientalis</name>
    <dbReference type="NCBI Taxonomy" id="649198"/>
    <lineage>
        <taxon>Bacteria</taxon>
        <taxon>Pseudomonadati</taxon>
        <taxon>Pseudomonadota</taxon>
        <taxon>Alphaproteobacteria</taxon>
        <taxon>Hyphomicrobiales</taxon>
        <taxon>Amorphaceae</taxon>
        <taxon>Amorphus</taxon>
    </lineage>
</organism>
<dbReference type="SUPFAM" id="SSF46689">
    <property type="entry name" value="Homeodomain-like"/>
    <property type="match status" value="1"/>
</dbReference>
<comment type="caution">
    <text evidence="5">The sequence shown here is derived from an EMBL/GenBank/DDBJ whole genome shotgun (WGS) entry which is preliminary data.</text>
</comment>